<keyword evidence="3" id="KW-1185">Reference proteome</keyword>
<dbReference type="InterPro" id="IPR002725">
    <property type="entry name" value="YgjP-like_metallopeptidase"/>
</dbReference>
<dbReference type="eggNOG" id="COG1451">
    <property type="taxonomic scope" value="Bacteria"/>
</dbReference>
<protein>
    <submittedName>
        <fullName evidence="2">Metal-dependent hydrolase</fullName>
    </submittedName>
</protein>
<dbReference type="AlphaFoldDB" id="U5QD11"/>
<evidence type="ECO:0000313" key="2">
    <source>
        <dbReference type="EMBL" id="AGY56771.1"/>
    </source>
</evidence>
<proteinExistence type="predicted"/>
<dbReference type="HOGENOM" id="CLU_094108_1_0_3"/>
<dbReference type="PANTHER" id="PTHR30399">
    <property type="entry name" value="UNCHARACTERIZED PROTEIN YGJP"/>
    <property type="match status" value="1"/>
</dbReference>
<reference evidence="2 3" key="1">
    <citation type="journal article" date="2013" name="PLoS ONE">
        <title>Cultivation and Complete Genome Sequencing of Gloeobacter kilaueensis sp. nov., from a Lava Cave in Kilauea Caldera, Hawai'i.</title>
        <authorList>
            <person name="Saw J.H."/>
            <person name="Schatz M."/>
            <person name="Brown M.V."/>
            <person name="Kunkel D.D."/>
            <person name="Foster J.S."/>
            <person name="Shick H."/>
            <person name="Christensen S."/>
            <person name="Hou S."/>
            <person name="Wan X."/>
            <person name="Donachie S.P."/>
        </authorList>
    </citation>
    <scope>NUCLEOTIDE SEQUENCE [LARGE SCALE GENOMIC DNA]</scope>
    <source>
        <strain evidence="3">JS</strain>
    </source>
</reference>
<dbReference type="Gene3D" id="3.30.2010.10">
    <property type="entry name" value="Metalloproteases ('zincins'), catalytic domain"/>
    <property type="match status" value="1"/>
</dbReference>
<dbReference type="InterPro" id="IPR053136">
    <property type="entry name" value="UTP_pyrophosphatase-like"/>
</dbReference>
<name>U5QD11_GLOK1</name>
<dbReference type="RefSeq" id="WP_023171799.1">
    <property type="nucleotide sequence ID" value="NC_022600.1"/>
</dbReference>
<dbReference type="GO" id="GO:0016787">
    <property type="term" value="F:hydrolase activity"/>
    <property type="evidence" value="ECO:0007669"/>
    <property type="project" value="UniProtKB-KW"/>
</dbReference>
<evidence type="ECO:0000313" key="3">
    <source>
        <dbReference type="Proteomes" id="UP000017396"/>
    </source>
</evidence>
<feature type="domain" description="YgjP-like metallopeptidase" evidence="1">
    <location>
        <begin position="46"/>
        <end position="144"/>
    </location>
</feature>
<keyword evidence="2" id="KW-0378">Hydrolase</keyword>
<dbReference type="EMBL" id="CP003587">
    <property type="protein sequence ID" value="AGY56771.1"/>
    <property type="molecule type" value="Genomic_DNA"/>
</dbReference>
<dbReference type="Proteomes" id="UP000017396">
    <property type="component" value="Chromosome"/>
</dbReference>
<gene>
    <name evidence="2" type="ORF">GKIL_0525</name>
</gene>
<dbReference type="KEGG" id="glj:GKIL_0525"/>
<dbReference type="STRING" id="1183438.GKIL_0525"/>
<dbReference type="OrthoDB" id="9811177at2"/>
<dbReference type="CDD" id="cd07344">
    <property type="entry name" value="M48_yhfN_like"/>
    <property type="match status" value="1"/>
</dbReference>
<accession>U5QD11</accession>
<dbReference type="PANTHER" id="PTHR30399:SF1">
    <property type="entry name" value="UTP PYROPHOSPHATASE"/>
    <property type="match status" value="1"/>
</dbReference>
<organism evidence="2 3">
    <name type="scientific">Gloeobacter kilaueensis (strain ATCC BAA-2537 / CCAP 1431/1 / ULC 316 / JS1)</name>
    <dbReference type="NCBI Taxonomy" id="1183438"/>
    <lineage>
        <taxon>Bacteria</taxon>
        <taxon>Bacillati</taxon>
        <taxon>Cyanobacteriota</taxon>
        <taxon>Cyanophyceae</taxon>
        <taxon>Gloeobacterales</taxon>
        <taxon>Gloeobacteraceae</taxon>
        <taxon>Gloeobacter</taxon>
    </lineage>
</organism>
<dbReference type="Pfam" id="PF01863">
    <property type="entry name" value="YgjP-like"/>
    <property type="match status" value="1"/>
</dbReference>
<evidence type="ECO:0000259" key="1">
    <source>
        <dbReference type="Pfam" id="PF01863"/>
    </source>
</evidence>
<sequence length="167" mass="19496">MQVKIIRSPRRSRSVSARVEGDTFVVRAPALIAEAELQAIVERLKERWLQRRRRDDLDDEALERRARQLNRQYFAGQLRWQSIRWVSNQAGRWGSCTPTEGTIRLSCRLAALPTFVRDYVLMHELAHLLEANHSPRFWALVNRFEKSERARGYLMALGLEAIEADPQ</sequence>